<name>A0A0D3HCT3_9ORYZ</name>
<evidence type="ECO:0000313" key="1">
    <source>
        <dbReference type="EnsemblPlants" id="OBART10G07390.1"/>
    </source>
</evidence>
<protein>
    <recommendedName>
        <fullName evidence="3">Fungal lipase-like domain-containing protein</fullName>
    </recommendedName>
</protein>
<dbReference type="AlphaFoldDB" id="A0A0D3HCT3"/>
<dbReference type="Gene3D" id="3.40.50.1820">
    <property type="entry name" value="alpha/beta hydrolase"/>
    <property type="match status" value="1"/>
</dbReference>
<dbReference type="PaxDb" id="65489-OBART10G07390.1"/>
<dbReference type="Gramene" id="OBART10G07390.1">
    <property type="protein sequence ID" value="OBART10G07390.1"/>
    <property type="gene ID" value="OBART10G07390"/>
</dbReference>
<dbReference type="InterPro" id="IPR029058">
    <property type="entry name" value="AB_hydrolase_fold"/>
</dbReference>
<dbReference type="STRING" id="65489.A0A0D3HCT3"/>
<dbReference type="PANTHER" id="PTHR31479">
    <property type="entry name" value="ALPHA/BETA-HYDROLASES SUPERFAMILY PROTEIN"/>
    <property type="match status" value="1"/>
</dbReference>
<proteinExistence type="predicted"/>
<evidence type="ECO:0000313" key="2">
    <source>
        <dbReference type="Proteomes" id="UP000026960"/>
    </source>
</evidence>
<accession>A0A0D3HCT3</accession>
<sequence>MGSNCESTDNDSFNIAGPKDMTDINWGSEEHRRCAAACILKGTSLHAHENNNGLAPPWWEKFNLELFKELKGHDQFMYAAGDQPRPKSAPAYIIAFRGTMLKHSKPLLDLYHDIKVVINDLRKCSHFDRVLTEIRGLMVETTSAAAVWLVGHSLGAAFALDVGRHMMIQENLNFHTFLFNPPQVSMGPAINWLHLPQEAKKDLYAFSYFVKCALGKTLMKSHRNRMEEIFEKLLPWEPQLYVHEGDIICQGFIDYFEMRQQVDERFHRVAESAMMMSYRDMASSVFRENKQQPHLLPTARLWKVTKESHNEDPHGLKQWWMSNVALGWSSSGLDPELGKLYRWRPVRRACQSGKSIYFEYCLSMILYSYTILDLIHFVIAIDCSMHTCLYRYEISNMPVHVVSNVTCGAHEFT</sequence>
<dbReference type="eggNOG" id="ENOG502RRQ2">
    <property type="taxonomic scope" value="Eukaryota"/>
</dbReference>
<organism evidence="1">
    <name type="scientific">Oryza barthii</name>
    <dbReference type="NCBI Taxonomy" id="65489"/>
    <lineage>
        <taxon>Eukaryota</taxon>
        <taxon>Viridiplantae</taxon>
        <taxon>Streptophyta</taxon>
        <taxon>Embryophyta</taxon>
        <taxon>Tracheophyta</taxon>
        <taxon>Spermatophyta</taxon>
        <taxon>Magnoliopsida</taxon>
        <taxon>Liliopsida</taxon>
        <taxon>Poales</taxon>
        <taxon>Poaceae</taxon>
        <taxon>BOP clade</taxon>
        <taxon>Oryzoideae</taxon>
        <taxon>Oryzeae</taxon>
        <taxon>Oryzinae</taxon>
        <taxon>Oryza</taxon>
    </lineage>
</organism>
<dbReference type="SUPFAM" id="SSF53474">
    <property type="entry name" value="alpha/beta-Hydrolases"/>
    <property type="match status" value="1"/>
</dbReference>
<dbReference type="Proteomes" id="UP000026960">
    <property type="component" value="Chromosome 10"/>
</dbReference>
<reference evidence="1" key="1">
    <citation type="journal article" date="2009" name="Rice">
        <title>De Novo Next Generation Sequencing of Plant Genomes.</title>
        <authorList>
            <person name="Rounsley S."/>
            <person name="Marri P.R."/>
            <person name="Yu Y."/>
            <person name="He R."/>
            <person name="Sisneros N."/>
            <person name="Goicoechea J.L."/>
            <person name="Lee S.J."/>
            <person name="Angelova A."/>
            <person name="Kudrna D."/>
            <person name="Luo M."/>
            <person name="Affourtit J."/>
            <person name="Desany B."/>
            <person name="Knight J."/>
            <person name="Niazi F."/>
            <person name="Egholm M."/>
            <person name="Wing R.A."/>
        </authorList>
    </citation>
    <scope>NUCLEOTIDE SEQUENCE [LARGE SCALE GENOMIC DNA]</scope>
    <source>
        <strain evidence="1">cv. IRGC 105608</strain>
    </source>
</reference>
<keyword evidence="2" id="KW-1185">Reference proteome</keyword>
<reference evidence="1" key="2">
    <citation type="submission" date="2015-03" db="UniProtKB">
        <authorList>
            <consortium name="EnsemblPlants"/>
        </authorList>
    </citation>
    <scope>IDENTIFICATION</scope>
</reference>
<dbReference type="PANTHER" id="PTHR31479:SF25">
    <property type="entry name" value="OS07G0527900 PROTEIN"/>
    <property type="match status" value="1"/>
</dbReference>
<dbReference type="EnsemblPlants" id="OBART10G07390.1">
    <property type="protein sequence ID" value="OBART10G07390.1"/>
    <property type="gene ID" value="OBART10G07390"/>
</dbReference>
<evidence type="ECO:0008006" key="3">
    <source>
        <dbReference type="Google" id="ProtNLM"/>
    </source>
</evidence>